<dbReference type="GO" id="GO:0006508">
    <property type="term" value="P:proteolysis"/>
    <property type="evidence" value="ECO:0007669"/>
    <property type="project" value="UniProtKB-KW"/>
</dbReference>
<dbReference type="SUPFAM" id="SSF53187">
    <property type="entry name" value="Zn-dependent exopeptidases"/>
    <property type="match status" value="1"/>
</dbReference>
<feature type="non-terminal residue" evidence="4">
    <location>
        <position position="1"/>
    </location>
</feature>
<dbReference type="EMBL" id="BEZZ01184431">
    <property type="protein sequence ID" value="GCC46382.1"/>
    <property type="molecule type" value="Genomic_DNA"/>
</dbReference>
<dbReference type="InterPro" id="IPR002933">
    <property type="entry name" value="Peptidase_M20"/>
</dbReference>
<dbReference type="GO" id="GO:0008233">
    <property type="term" value="F:peptidase activity"/>
    <property type="evidence" value="ECO:0007669"/>
    <property type="project" value="UniProtKB-KW"/>
</dbReference>
<dbReference type="OrthoDB" id="7832001at2759"/>
<evidence type="ECO:0000313" key="5">
    <source>
        <dbReference type="Proteomes" id="UP000287033"/>
    </source>
</evidence>
<feature type="non-terminal residue" evidence="4">
    <location>
        <position position="178"/>
    </location>
</feature>
<comment type="caution">
    <text evidence="4">The sequence shown here is derived from an EMBL/GenBank/DDBJ whole genome shotgun (WGS) entry which is preliminary data.</text>
</comment>
<reference evidence="4 5" key="1">
    <citation type="journal article" date="2018" name="Nat. Ecol. Evol.">
        <title>Shark genomes provide insights into elasmobranch evolution and the origin of vertebrates.</title>
        <authorList>
            <person name="Hara Y"/>
            <person name="Yamaguchi K"/>
            <person name="Onimaru K"/>
            <person name="Kadota M"/>
            <person name="Koyanagi M"/>
            <person name="Keeley SD"/>
            <person name="Tatsumi K"/>
            <person name="Tanaka K"/>
            <person name="Motone F"/>
            <person name="Kageyama Y"/>
            <person name="Nozu R"/>
            <person name="Adachi N"/>
            <person name="Nishimura O"/>
            <person name="Nakagawa R"/>
            <person name="Tanegashima C"/>
            <person name="Kiyatake I"/>
            <person name="Matsumoto R"/>
            <person name="Murakumo K"/>
            <person name="Nishida K"/>
            <person name="Terakita A"/>
            <person name="Kuratani S"/>
            <person name="Sato K"/>
            <person name="Hyodo S Kuraku.S."/>
        </authorList>
    </citation>
    <scope>NUCLEOTIDE SEQUENCE [LARGE SCALE GENOMIC DNA]</scope>
</reference>
<dbReference type="Proteomes" id="UP000287033">
    <property type="component" value="Unassembled WGS sequence"/>
</dbReference>
<proteinExistence type="predicted"/>
<dbReference type="Gene3D" id="3.40.630.10">
    <property type="entry name" value="Zn peptidases"/>
    <property type="match status" value="1"/>
</dbReference>
<evidence type="ECO:0000256" key="1">
    <source>
        <dbReference type="ARBA" id="ARBA00022670"/>
    </source>
</evidence>
<dbReference type="STRING" id="137246.A0A401TUQ9"/>
<evidence type="ECO:0000313" key="4">
    <source>
        <dbReference type="EMBL" id="GCC46382.1"/>
    </source>
</evidence>
<accession>A0A401TUQ9</accession>
<keyword evidence="2" id="KW-0479">Metal-binding</keyword>
<keyword evidence="5" id="KW-1185">Reference proteome</keyword>
<dbReference type="InterPro" id="IPR051458">
    <property type="entry name" value="Cyt/Met_Dipeptidase"/>
</dbReference>
<evidence type="ECO:0008006" key="6">
    <source>
        <dbReference type="Google" id="ProtNLM"/>
    </source>
</evidence>
<keyword evidence="3" id="KW-0378">Hydrolase</keyword>
<evidence type="ECO:0000256" key="3">
    <source>
        <dbReference type="ARBA" id="ARBA00022801"/>
    </source>
</evidence>
<organism evidence="4 5">
    <name type="scientific">Chiloscyllium punctatum</name>
    <name type="common">Brownbanded bambooshark</name>
    <name type="synonym">Hemiscyllium punctatum</name>
    <dbReference type="NCBI Taxonomy" id="137246"/>
    <lineage>
        <taxon>Eukaryota</taxon>
        <taxon>Metazoa</taxon>
        <taxon>Chordata</taxon>
        <taxon>Craniata</taxon>
        <taxon>Vertebrata</taxon>
        <taxon>Chondrichthyes</taxon>
        <taxon>Elasmobranchii</taxon>
        <taxon>Galeomorphii</taxon>
        <taxon>Galeoidea</taxon>
        <taxon>Orectolobiformes</taxon>
        <taxon>Hemiscylliidae</taxon>
        <taxon>Chiloscyllium</taxon>
    </lineage>
</organism>
<keyword evidence="1" id="KW-0645">Protease</keyword>
<protein>
    <recommendedName>
        <fullName evidence="6">Peptidase M20 dimerisation domain-containing protein</fullName>
    </recommendedName>
</protein>
<sequence>FSAPEKNTSNDVGISVSREAALRAAQEHFSGGQFVDDLCRRVAFPTESSVPERQFVLLDYLKQEMVPTLERMGYACRLVDNSVASRAPFLIASRTEDKGLPTVLTYGHGDVVQGLPDLWSEGLSPWKLTRIGDRYYGRGTADNKAQHSIVIAALETVLKVRGRHGFNSRILIDMGEEV</sequence>
<gene>
    <name evidence="4" type="ORF">chiPu_0030476</name>
</gene>
<dbReference type="GO" id="GO:0046872">
    <property type="term" value="F:metal ion binding"/>
    <property type="evidence" value="ECO:0007669"/>
    <property type="project" value="UniProtKB-KW"/>
</dbReference>
<name>A0A401TUQ9_CHIPU</name>
<dbReference type="Pfam" id="PF01546">
    <property type="entry name" value="Peptidase_M20"/>
    <property type="match status" value="1"/>
</dbReference>
<evidence type="ECO:0000256" key="2">
    <source>
        <dbReference type="ARBA" id="ARBA00022723"/>
    </source>
</evidence>
<dbReference type="PANTHER" id="PTHR43270:SF12">
    <property type="entry name" value="SUCCINYL-DIAMINOPIMELATE DESUCCINYLASE"/>
    <property type="match status" value="1"/>
</dbReference>
<dbReference type="PANTHER" id="PTHR43270">
    <property type="entry name" value="BETA-ALA-HIS DIPEPTIDASE"/>
    <property type="match status" value="1"/>
</dbReference>
<dbReference type="AlphaFoldDB" id="A0A401TUQ9"/>